<sequence length="590" mass="66076">MSRQCIKVTGLYGTGQTFNLTSSGTLQLEVLQSIFSKNACGLKYENKNASLNNDEPFTIFVFFDEFSQCFIEPPGGWANKEYEVVYRSDDLDKDKQLRVLPPSDEISKYLFFIYDESKTKSWVLAVTPHYFCTFFHGRHNTFNIGETLLVSNDDYKYTTKIEFISKEYDFVLLKSDDKCIEEGPPIDYVHAAGSEICLIGFQTDFQHLSTKKGKIFSDEMETFKGRASSDNVGPFLIGTISPTRHDDGAGVWSADGLVGLNLGAVTCHQDSGDTTMNMMVVMEDVIFEIKKLEAKSTLKEKKPAFVIKEDNVVNKLILPEPQISDKELEDIIKIGHVFDSVRELVDDNPSRMNAFSARTQRAAVGDVDTVAKVLFKFFRKNSLPITSTSTAEQPLRIGVNDILRTSPTILCVRAKVEGGHVETGDKLFLMPEAIAVVVKALMNLLRLLLNHQKIFHRQQINSGNFEPDSVYPGNVFCRGGTELLHPCQRFLARLVTFDIRMPILRGAHAELFVHSLRVPCVISKLNSIHPGSKELEKKNPRLLPRNVSAIVEIKTEQAISVESFNKNKQLGRLALRSNGETIAAGIIIDG</sequence>
<evidence type="ECO:0000256" key="2">
    <source>
        <dbReference type="ARBA" id="ARBA00023134"/>
    </source>
</evidence>
<name>A0A915NZV6_9BILA</name>
<dbReference type="GO" id="GO:0005525">
    <property type="term" value="F:GTP binding"/>
    <property type="evidence" value="ECO:0007669"/>
    <property type="project" value="UniProtKB-KW"/>
</dbReference>
<dbReference type="SUPFAM" id="SSF50465">
    <property type="entry name" value="EF-Tu/eEF-1alpha/eIF2-gamma C-terminal domain"/>
    <property type="match status" value="1"/>
</dbReference>
<keyword evidence="1" id="KW-0547">Nucleotide-binding</keyword>
<dbReference type="InterPro" id="IPR054696">
    <property type="entry name" value="GTP-eEF1A_C"/>
</dbReference>
<reference evidence="5" key="1">
    <citation type="submission" date="2022-11" db="UniProtKB">
        <authorList>
            <consortium name="WormBaseParasite"/>
        </authorList>
    </citation>
    <scope>IDENTIFICATION</scope>
</reference>
<proteinExistence type="predicted"/>
<dbReference type="Proteomes" id="UP000887560">
    <property type="component" value="Unplaced"/>
</dbReference>
<dbReference type="CDD" id="cd04093">
    <property type="entry name" value="HBS1_C_III"/>
    <property type="match status" value="1"/>
</dbReference>
<evidence type="ECO:0000259" key="3">
    <source>
        <dbReference type="Pfam" id="PF22594"/>
    </source>
</evidence>
<dbReference type="FunFam" id="2.40.30.10:FF:000070">
    <property type="entry name" value="Translation elongation factor EF-1 subunit"/>
    <property type="match status" value="1"/>
</dbReference>
<evidence type="ECO:0000256" key="1">
    <source>
        <dbReference type="ARBA" id="ARBA00022741"/>
    </source>
</evidence>
<dbReference type="WBParaSite" id="scf7180000421545.g7187">
    <property type="protein sequence ID" value="scf7180000421545.g7187"/>
    <property type="gene ID" value="scf7180000421545.g7187"/>
</dbReference>
<protein>
    <submittedName>
        <fullName evidence="5">Translation elongation factor EFTu/EF1A C-terminal domain-containing protein</fullName>
    </submittedName>
</protein>
<dbReference type="InterPro" id="IPR009001">
    <property type="entry name" value="Transl_elong_EF1A/Init_IF2_C"/>
</dbReference>
<evidence type="ECO:0000313" key="5">
    <source>
        <dbReference type="WBParaSite" id="scf7180000421545.g7187"/>
    </source>
</evidence>
<dbReference type="Pfam" id="PF22594">
    <property type="entry name" value="GTP-eEF1A_C"/>
    <property type="match status" value="1"/>
</dbReference>
<feature type="domain" description="GTP-eEF1A C-terminal" evidence="3">
    <location>
        <begin position="489"/>
        <end position="587"/>
    </location>
</feature>
<keyword evidence="4" id="KW-1185">Reference proteome</keyword>
<evidence type="ECO:0000313" key="4">
    <source>
        <dbReference type="Proteomes" id="UP000887560"/>
    </source>
</evidence>
<dbReference type="PANTHER" id="PTHR23115">
    <property type="entry name" value="TRANSLATION FACTOR"/>
    <property type="match status" value="1"/>
</dbReference>
<dbReference type="AlphaFoldDB" id="A0A915NZV6"/>
<accession>A0A915NZV6</accession>
<dbReference type="Gene3D" id="2.40.30.10">
    <property type="entry name" value="Translation factors"/>
    <property type="match status" value="2"/>
</dbReference>
<dbReference type="InterPro" id="IPR050100">
    <property type="entry name" value="TRAFAC_GTPase_members"/>
</dbReference>
<organism evidence="4 5">
    <name type="scientific">Meloidogyne floridensis</name>
    <dbReference type="NCBI Taxonomy" id="298350"/>
    <lineage>
        <taxon>Eukaryota</taxon>
        <taxon>Metazoa</taxon>
        <taxon>Ecdysozoa</taxon>
        <taxon>Nematoda</taxon>
        <taxon>Chromadorea</taxon>
        <taxon>Rhabditida</taxon>
        <taxon>Tylenchina</taxon>
        <taxon>Tylenchomorpha</taxon>
        <taxon>Tylenchoidea</taxon>
        <taxon>Meloidogynidae</taxon>
        <taxon>Meloidogyninae</taxon>
        <taxon>Meloidogyne</taxon>
    </lineage>
</organism>
<keyword evidence="2" id="KW-0342">GTP-binding</keyword>